<proteinExistence type="predicted"/>
<dbReference type="Proteomes" id="UP000887577">
    <property type="component" value="Unplaced"/>
</dbReference>
<feature type="coiled-coil region" evidence="1">
    <location>
        <begin position="33"/>
        <end position="83"/>
    </location>
</feature>
<dbReference type="GO" id="GO:0035869">
    <property type="term" value="C:ciliary transition zone"/>
    <property type="evidence" value="ECO:0007669"/>
    <property type="project" value="TreeGrafter"/>
</dbReference>
<keyword evidence="3" id="KW-1185">Reference proteome</keyword>
<dbReference type="GO" id="GO:1905515">
    <property type="term" value="P:non-motile cilium assembly"/>
    <property type="evidence" value="ECO:0007669"/>
    <property type="project" value="TreeGrafter"/>
</dbReference>
<feature type="compositionally biased region" description="Polar residues" evidence="2">
    <location>
        <begin position="96"/>
        <end position="107"/>
    </location>
</feature>
<evidence type="ECO:0000313" key="4">
    <source>
        <dbReference type="WBParaSite" id="PSU_v2.g14834.t1"/>
    </source>
</evidence>
<organism evidence="3 4">
    <name type="scientific">Panagrolaimus superbus</name>
    <dbReference type="NCBI Taxonomy" id="310955"/>
    <lineage>
        <taxon>Eukaryota</taxon>
        <taxon>Metazoa</taxon>
        <taxon>Ecdysozoa</taxon>
        <taxon>Nematoda</taxon>
        <taxon>Chromadorea</taxon>
        <taxon>Rhabditida</taxon>
        <taxon>Tylenchina</taxon>
        <taxon>Panagrolaimomorpha</taxon>
        <taxon>Panagrolaimoidea</taxon>
        <taxon>Panagrolaimidae</taxon>
        <taxon>Panagrolaimus</taxon>
    </lineage>
</organism>
<dbReference type="WBParaSite" id="PSU_v2.g14834.t1">
    <property type="protein sequence ID" value="PSU_v2.g14834.t1"/>
    <property type="gene ID" value="PSU_v2.g14834"/>
</dbReference>
<dbReference type="AlphaFoldDB" id="A0A914Y7V7"/>
<feature type="coiled-coil region" evidence="1">
    <location>
        <begin position="177"/>
        <end position="232"/>
    </location>
</feature>
<name>A0A914Y7V7_9BILA</name>
<evidence type="ECO:0000313" key="3">
    <source>
        <dbReference type="Proteomes" id="UP000887577"/>
    </source>
</evidence>
<keyword evidence="1" id="KW-0175">Coiled coil</keyword>
<dbReference type="PANTHER" id="PTHR14240:SF1">
    <property type="entry name" value="PROTEIN FANTOM-RELATED"/>
    <property type="match status" value="1"/>
</dbReference>
<evidence type="ECO:0000256" key="2">
    <source>
        <dbReference type="SAM" id="MobiDB-lite"/>
    </source>
</evidence>
<dbReference type="PANTHER" id="PTHR14240">
    <property type="entry name" value="RETINITIS PIGMENTOSA GTPASE REGULATOR-INTERACTING PROTEIN"/>
    <property type="match status" value="1"/>
</dbReference>
<accession>A0A914Y7V7</accession>
<sequence>MPIRPSVETWNRGELEDKFYRQYDQLIAVKKRNNELEKKLKLSSSRIRQALESGNASETDERNLELERENRLLAQKLKALRHQLIAYTRPQAHNTTLNFLTSRSTGRPRSGVPAESGRPQGPDEHQQSQVPHDGIPPISHGNNIQRPIIDERHVQIISPNHHIIEPPLPPTEEKQQIIKLYRENREKDGEIDELNSRLSKNEEKLETLRIEYDKIIQELENSNLRVHQLQRTINQKPQESTDLLEKELTLLKQENKVIKAANDRFVHK</sequence>
<protein>
    <submittedName>
        <fullName evidence="4">Uncharacterized protein</fullName>
    </submittedName>
</protein>
<evidence type="ECO:0000256" key="1">
    <source>
        <dbReference type="SAM" id="Coils"/>
    </source>
</evidence>
<dbReference type="InterPro" id="IPR031139">
    <property type="entry name" value="RPGRIP1_fam"/>
</dbReference>
<reference evidence="4" key="1">
    <citation type="submission" date="2022-11" db="UniProtKB">
        <authorList>
            <consortium name="WormBaseParasite"/>
        </authorList>
    </citation>
    <scope>IDENTIFICATION</scope>
</reference>
<feature type="region of interest" description="Disordered" evidence="2">
    <location>
        <begin position="96"/>
        <end position="143"/>
    </location>
</feature>